<gene>
    <name evidence="2" type="ORF">GCM10023311_09960</name>
</gene>
<reference evidence="3" key="1">
    <citation type="journal article" date="2019" name="Int. J. Syst. Evol. Microbiol.">
        <title>The Global Catalogue of Microorganisms (GCM) 10K type strain sequencing project: providing services to taxonomists for standard genome sequencing and annotation.</title>
        <authorList>
            <consortium name="The Broad Institute Genomics Platform"/>
            <consortium name="The Broad Institute Genome Sequencing Center for Infectious Disease"/>
            <person name="Wu L."/>
            <person name="Ma J."/>
        </authorList>
    </citation>
    <scope>NUCLEOTIDE SEQUENCE [LARGE SCALE GENOMIC DNA]</scope>
    <source>
        <strain evidence="3">JCM 18274</strain>
    </source>
</reference>
<dbReference type="EMBL" id="BAABJH010000001">
    <property type="protein sequence ID" value="GAA4888097.1"/>
    <property type="molecule type" value="Genomic_DNA"/>
</dbReference>
<evidence type="ECO:0000256" key="1">
    <source>
        <dbReference type="SAM" id="Coils"/>
    </source>
</evidence>
<name>A0ABP9EV17_9FLAO</name>
<keyword evidence="3" id="KW-1185">Reference proteome</keyword>
<proteinExistence type="predicted"/>
<evidence type="ECO:0000313" key="2">
    <source>
        <dbReference type="EMBL" id="GAA4888097.1"/>
    </source>
</evidence>
<sequence>MKAMIKVHNSISEIKNIKYFLVALGFFMSNWAIGQQTWNNNSYKFNNDQSDRKLHLDVNKNGNRQVDFTVGSQINRIQFNAPSLLLTGRLDFSTTTRQMINLWGNAYGIGIQNATQYFRTNTHFAWYKGGVHSDAILDPGSGGTAQMVLNNGYLGVGTISPSEKLDVNGNIRTDWLKVGDFGGYWGGIHSYGEKLYIGSETGQEVAFITHSGGGEVRMTLTPNGDLGVGTTNPSEKLDVNGNIYINNENSGLIVDAGNLKRVGFMKYRHREAGIWRAKNQDFEIGRVDQTSDISLGAGMNPVVDMYFRGDGKVGIGTNNPTEKLDVNGNTRAKGVILTGDGANTNTIDSNIDGTVVFGGEDGSTLTNSDIAASYYPDFAVWVEEGIVTEDIVIATTNQWADYVFENGYALTPLKGVEAFIKQHGHLEGIPSKTEVAEKGWSLADMDRKLLGKVEELTLYAIAQHKQIERLEEQINRYEALEKELALIKHAVEKYSHKQD</sequence>
<organism evidence="2 3">
    <name type="scientific">Flaviramulus aquimarinus</name>
    <dbReference type="NCBI Taxonomy" id="1170456"/>
    <lineage>
        <taxon>Bacteria</taxon>
        <taxon>Pseudomonadati</taxon>
        <taxon>Bacteroidota</taxon>
        <taxon>Flavobacteriia</taxon>
        <taxon>Flavobacteriales</taxon>
        <taxon>Flavobacteriaceae</taxon>
        <taxon>Flaviramulus</taxon>
    </lineage>
</organism>
<protein>
    <submittedName>
        <fullName evidence="2">Uncharacterized protein</fullName>
    </submittedName>
</protein>
<evidence type="ECO:0000313" key="3">
    <source>
        <dbReference type="Proteomes" id="UP001500433"/>
    </source>
</evidence>
<comment type="caution">
    <text evidence="2">The sequence shown here is derived from an EMBL/GenBank/DDBJ whole genome shotgun (WGS) entry which is preliminary data.</text>
</comment>
<keyword evidence="1" id="KW-0175">Coiled coil</keyword>
<dbReference type="Proteomes" id="UP001500433">
    <property type="component" value="Unassembled WGS sequence"/>
</dbReference>
<feature type="coiled-coil region" evidence="1">
    <location>
        <begin position="460"/>
        <end position="497"/>
    </location>
</feature>
<accession>A0ABP9EV17</accession>